<dbReference type="Gene3D" id="2.130.10.10">
    <property type="entry name" value="YVTN repeat-like/Quinoprotein amine dehydrogenase"/>
    <property type="match status" value="1"/>
</dbReference>
<keyword evidence="2" id="KW-0677">Repeat</keyword>
<dbReference type="InterPro" id="IPR036322">
    <property type="entry name" value="WD40_repeat_dom_sf"/>
</dbReference>
<gene>
    <name evidence="5" type="ORF">RFI_40214</name>
</gene>
<evidence type="ECO:0000256" key="2">
    <source>
        <dbReference type="ARBA" id="ARBA00022737"/>
    </source>
</evidence>
<dbReference type="InterPro" id="IPR001680">
    <property type="entry name" value="WD40_rpt"/>
</dbReference>
<dbReference type="SMART" id="SM00320">
    <property type="entry name" value="WD40"/>
    <property type="match status" value="1"/>
</dbReference>
<sequence length="127" mass="14947">MTTPTRLTLVSFILLFEKAVFIQLEQEEEIQIVIQYWIRILNIKLGWIHNFDKLVVKYATIVMLESFYSTSKLLKTFTEHTNWVNSIDYSILAGNQFICSGSDDKTVRLWDIDNNKQIQLFNEHSAQ</sequence>
<name>X6L711_RETFI</name>
<comment type="caution">
    <text evidence="5">The sequence shown here is derived from an EMBL/GenBank/DDBJ whole genome shotgun (WGS) entry which is preliminary data.</text>
</comment>
<feature type="chain" id="PRO_5004974529" evidence="4">
    <location>
        <begin position="22"/>
        <end position="127"/>
    </location>
</feature>
<dbReference type="InterPro" id="IPR051510">
    <property type="entry name" value="SKI8"/>
</dbReference>
<feature type="signal peptide" evidence="4">
    <location>
        <begin position="1"/>
        <end position="21"/>
    </location>
</feature>
<feature type="non-terminal residue" evidence="5">
    <location>
        <position position="127"/>
    </location>
</feature>
<evidence type="ECO:0000313" key="6">
    <source>
        <dbReference type="Proteomes" id="UP000023152"/>
    </source>
</evidence>
<dbReference type="InterPro" id="IPR019775">
    <property type="entry name" value="WD40_repeat_CS"/>
</dbReference>
<feature type="repeat" description="WD" evidence="3">
    <location>
        <begin position="77"/>
        <end position="120"/>
    </location>
</feature>
<dbReference type="Pfam" id="PF00400">
    <property type="entry name" value="WD40"/>
    <property type="match status" value="1"/>
</dbReference>
<evidence type="ECO:0000256" key="4">
    <source>
        <dbReference type="SAM" id="SignalP"/>
    </source>
</evidence>
<dbReference type="PROSITE" id="PS00678">
    <property type="entry name" value="WD_REPEATS_1"/>
    <property type="match status" value="1"/>
</dbReference>
<dbReference type="PANTHER" id="PTHR44090">
    <property type="entry name" value="WD REPEAT-CONTAINING PROTEIN 61"/>
    <property type="match status" value="1"/>
</dbReference>
<evidence type="ECO:0000256" key="3">
    <source>
        <dbReference type="PROSITE-ProRule" id="PRU00221"/>
    </source>
</evidence>
<dbReference type="SUPFAM" id="SSF50978">
    <property type="entry name" value="WD40 repeat-like"/>
    <property type="match status" value="1"/>
</dbReference>
<protein>
    <submittedName>
        <fullName evidence="5">Uncharacterized protein</fullName>
    </submittedName>
</protein>
<dbReference type="AlphaFoldDB" id="X6L711"/>
<dbReference type="Proteomes" id="UP000023152">
    <property type="component" value="Unassembled WGS sequence"/>
</dbReference>
<dbReference type="PROSITE" id="PS50082">
    <property type="entry name" value="WD_REPEATS_2"/>
    <property type="match status" value="1"/>
</dbReference>
<proteinExistence type="predicted"/>
<dbReference type="GO" id="GO:0016593">
    <property type="term" value="C:Cdc73/Paf1 complex"/>
    <property type="evidence" value="ECO:0007669"/>
    <property type="project" value="TreeGrafter"/>
</dbReference>
<organism evidence="5 6">
    <name type="scientific">Reticulomyxa filosa</name>
    <dbReference type="NCBI Taxonomy" id="46433"/>
    <lineage>
        <taxon>Eukaryota</taxon>
        <taxon>Sar</taxon>
        <taxon>Rhizaria</taxon>
        <taxon>Retaria</taxon>
        <taxon>Foraminifera</taxon>
        <taxon>Monothalamids</taxon>
        <taxon>Reticulomyxidae</taxon>
        <taxon>Reticulomyxa</taxon>
    </lineage>
</organism>
<keyword evidence="6" id="KW-1185">Reference proteome</keyword>
<dbReference type="PANTHER" id="PTHR44090:SF1">
    <property type="entry name" value="SUPERKILLER COMPLEX PROTEIN 8"/>
    <property type="match status" value="1"/>
</dbReference>
<keyword evidence="4" id="KW-0732">Signal</keyword>
<dbReference type="PROSITE" id="PS50294">
    <property type="entry name" value="WD_REPEATS_REGION"/>
    <property type="match status" value="1"/>
</dbReference>
<evidence type="ECO:0000256" key="1">
    <source>
        <dbReference type="ARBA" id="ARBA00022574"/>
    </source>
</evidence>
<evidence type="ECO:0000313" key="5">
    <source>
        <dbReference type="EMBL" id="ETN97317.1"/>
    </source>
</evidence>
<accession>X6L711</accession>
<reference evidence="5 6" key="1">
    <citation type="journal article" date="2013" name="Curr. Biol.">
        <title>The Genome of the Foraminiferan Reticulomyxa filosa.</title>
        <authorList>
            <person name="Glockner G."/>
            <person name="Hulsmann N."/>
            <person name="Schleicher M."/>
            <person name="Noegel A.A."/>
            <person name="Eichinger L."/>
            <person name="Gallinger C."/>
            <person name="Pawlowski J."/>
            <person name="Sierra R."/>
            <person name="Euteneuer U."/>
            <person name="Pillet L."/>
            <person name="Moustafa A."/>
            <person name="Platzer M."/>
            <person name="Groth M."/>
            <person name="Szafranski K."/>
            <person name="Schliwa M."/>
        </authorList>
    </citation>
    <scope>NUCLEOTIDE SEQUENCE [LARGE SCALE GENOMIC DNA]</scope>
</reference>
<keyword evidence="1 3" id="KW-0853">WD repeat</keyword>
<dbReference type="InterPro" id="IPR015943">
    <property type="entry name" value="WD40/YVTN_repeat-like_dom_sf"/>
</dbReference>
<dbReference type="EMBL" id="ASPP01050101">
    <property type="protein sequence ID" value="ETN97317.1"/>
    <property type="molecule type" value="Genomic_DNA"/>
</dbReference>